<dbReference type="InterPro" id="IPR045340">
    <property type="entry name" value="DUF6533"/>
</dbReference>
<feature type="transmembrane region" description="Helical" evidence="1">
    <location>
        <begin position="212"/>
        <end position="231"/>
    </location>
</feature>
<dbReference type="AlphaFoldDB" id="A0A167RS68"/>
<reference evidence="3 4" key="1">
    <citation type="journal article" date="2016" name="Mol. Biol. Evol.">
        <title>Comparative Genomics of Early-Diverging Mushroom-Forming Fungi Provides Insights into the Origins of Lignocellulose Decay Capabilities.</title>
        <authorList>
            <person name="Nagy L.G."/>
            <person name="Riley R."/>
            <person name="Tritt A."/>
            <person name="Adam C."/>
            <person name="Daum C."/>
            <person name="Floudas D."/>
            <person name="Sun H."/>
            <person name="Yadav J.S."/>
            <person name="Pangilinan J."/>
            <person name="Larsson K.H."/>
            <person name="Matsuura K."/>
            <person name="Barry K."/>
            <person name="Labutti K."/>
            <person name="Kuo R."/>
            <person name="Ohm R.A."/>
            <person name="Bhattacharya S.S."/>
            <person name="Shirouzu T."/>
            <person name="Yoshinaga Y."/>
            <person name="Martin F.M."/>
            <person name="Grigoriev I.V."/>
            <person name="Hibbett D.S."/>
        </authorList>
    </citation>
    <scope>NUCLEOTIDE SEQUENCE [LARGE SCALE GENOMIC DNA]</scope>
    <source>
        <strain evidence="3 4">TUFC12733</strain>
    </source>
</reference>
<feature type="transmembrane region" description="Helical" evidence="1">
    <location>
        <begin position="86"/>
        <end position="106"/>
    </location>
</feature>
<dbReference type="Pfam" id="PF20151">
    <property type="entry name" value="DUF6533"/>
    <property type="match status" value="1"/>
</dbReference>
<protein>
    <recommendedName>
        <fullName evidence="2">DUF6533 domain-containing protein</fullName>
    </recommendedName>
</protein>
<dbReference type="EMBL" id="KV417267">
    <property type="protein sequence ID" value="KZP01218.1"/>
    <property type="molecule type" value="Genomic_DNA"/>
</dbReference>
<proteinExistence type="predicted"/>
<feature type="transmembrane region" description="Helical" evidence="1">
    <location>
        <begin position="15"/>
        <end position="33"/>
    </location>
</feature>
<keyword evidence="1" id="KW-0472">Membrane</keyword>
<dbReference type="OrthoDB" id="2692685at2759"/>
<evidence type="ECO:0000256" key="1">
    <source>
        <dbReference type="SAM" id="Phobius"/>
    </source>
</evidence>
<sequence length="293" mass="32529">MSTTSLELWEITTPLGGQYGACIAATLLIYDWIFTFRDEWDLIWLAKWTPGKVIFIFIRYSGFIDMIGWFYLQFGHPITAKSCTVVLYLVLYTSGAMVFGGATLVLALRTWAIWNRSLLWGIVISVVLLAVSPLSLVFVTWITTNLLHDGYPGYPELVGCGITDTAASASAGGKLFVCLSAYEGLIFILTVVRGYSYINERTSLTFILYRDALLASTCFLTMNISLAVISYQNSPMFYLPFLLCSALYCVLPCRIILNLRKATTRLDGWDVTTVGPALVVGDAAEWEMESVAV</sequence>
<feature type="transmembrane region" description="Helical" evidence="1">
    <location>
        <begin position="237"/>
        <end position="257"/>
    </location>
</feature>
<name>A0A167RS68_CALVF</name>
<gene>
    <name evidence="3" type="ORF">CALVIDRAFT_532835</name>
</gene>
<feature type="transmembrane region" description="Helical" evidence="1">
    <location>
        <begin position="53"/>
        <end position="74"/>
    </location>
</feature>
<organism evidence="3 4">
    <name type="scientific">Calocera viscosa (strain TUFC12733)</name>
    <dbReference type="NCBI Taxonomy" id="1330018"/>
    <lineage>
        <taxon>Eukaryota</taxon>
        <taxon>Fungi</taxon>
        <taxon>Dikarya</taxon>
        <taxon>Basidiomycota</taxon>
        <taxon>Agaricomycotina</taxon>
        <taxon>Dacrymycetes</taxon>
        <taxon>Dacrymycetales</taxon>
        <taxon>Dacrymycetaceae</taxon>
        <taxon>Calocera</taxon>
    </lineage>
</organism>
<accession>A0A167RS68</accession>
<feature type="domain" description="DUF6533" evidence="2">
    <location>
        <begin position="19"/>
        <end position="64"/>
    </location>
</feature>
<evidence type="ECO:0000313" key="3">
    <source>
        <dbReference type="EMBL" id="KZP01218.1"/>
    </source>
</evidence>
<keyword evidence="4" id="KW-1185">Reference proteome</keyword>
<evidence type="ECO:0000259" key="2">
    <source>
        <dbReference type="Pfam" id="PF20151"/>
    </source>
</evidence>
<dbReference type="Proteomes" id="UP000076738">
    <property type="component" value="Unassembled WGS sequence"/>
</dbReference>
<keyword evidence="1" id="KW-1133">Transmembrane helix</keyword>
<feature type="transmembrane region" description="Helical" evidence="1">
    <location>
        <begin position="118"/>
        <end position="142"/>
    </location>
</feature>
<feature type="transmembrane region" description="Helical" evidence="1">
    <location>
        <begin position="173"/>
        <end position="192"/>
    </location>
</feature>
<keyword evidence="1" id="KW-0812">Transmembrane</keyword>
<evidence type="ECO:0000313" key="4">
    <source>
        <dbReference type="Proteomes" id="UP000076738"/>
    </source>
</evidence>